<accession>A0A4C1Y786</accession>
<gene>
    <name evidence="2" type="ORF">EVAR_18006_1</name>
</gene>
<dbReference type="Proteomes" id="UP000299102">
    <property type="component" value="Unassembled WGS sequence"/>
</dbReference>
<comment type="caution">
    <text evidence="2">The sequence shown here is derived from an EMBL/GenBank/DDBJ whole genome shotgun (WGS) entry which is preliminary data.</text>
</comment>
<organism evidence="2 3">
    <name type="scientific">Eumeta variegata</name>
    <name type="common">Bagworm moth</name>
    <name type="synonym">Eumeta japonica</name>
    <dbReference type="NCBI Taxonomy" id="151549"/>
    <lineage>
        <taxon>Eukaryota</taxon>
        <taxon>Metazoa</taxon>
        <taxon>Ecdysozoa</taxon>
        <taxon>Arthropoda</taxon>
        <taxon>Hexapoda</taxon>
        <taxon>Insecta</taxon>
        <taxon>Pterygota</taxon>
        <taxon>Neoptera</taxon>
        <taxon>Endopterygota</taxon>
        <taxon>Lepidoptera</taxon>
        <taxon>Glossata</taxon>
        <taxon>Ditrysia</taxon>
        <taxon>Tineoidea</taxon>
        <taxon>Psychidae</taxon>
        <taxon>Oiketicinae</taxon>
        <taxon>Eumeta</taxon>
    </lineage>
</organism>
<reference evidence="2 3" key="1">
    <citation type="journal article" date="2019" name="Commun. Biol.">
        <title>The bagworm genome reveals a unique fibroin gene that provides high tensile strength.</title>
        <authorList>
            <person name="Kono N."/>
            <person name="Nakamura H."/>
            <person name="Ohtoshi R."/>
            <person name="Tomita M."/>
            <person name="Numata K."/>
            <person name="Arakawa K."/>
        </authorList>
    </citation>
    <scope>NUCLEOTIDE SEQUENCE [LARGE SCALE GENOMIC DNA]</scope>
</reference>
<keyword evidence="3" id="KW-1185">Reference proteome</keyword>
<evidence type="ECO:0000313" key="2">
    <source>
        <dbReference type="EMBL" id="GBP71213.1"/>
    </source>
</evidence>
<evidence type="ECO:0000256" key="1">
    <source>
        <dbReference type="SAM" id="MobiDB-lite"/>
    </source>
</evidence>
<proteinExistence type="predicted"/>
<name>A0A4C1Y786_EUMVA</name>
<feature type="region of interest" description="Disordered" evidence="1">
    <location>
        <begin position="33"/>
        <end position="93"/>
    </location>
</feature>
<dbReference type="EMBL" id="BGZK01001100">
    <property type="protein sequence ID" value="GBP71213.1"/>
    <property type="molecule type" value="Genomic_DNA"/>
</dbReference>
<feature type="compositionally biased region" description="Polar residues" evidence="1">
    <location>
        <begin position="33"/>
        <end position="44"/>
    </location>
</feature>
<sequence>MNRVLVVVADGGGGAVKSDTRLFVTEFESYSQRVNRPTRSQLESNGVRATPAVGFPGPQWVSMDRVTRDGRDTESGSPVKNNDFGPESSGFDP</sequence>
<dbReference type="AlphaFoldDB" id="A0A4C1Y786"/>
<evidence type="ECO:0000313" key="3">
    <source>
        <dbReference type="Proteomes" id="UP000299102"/>
    </source>
</evidence>
<feature type="compositionally biased region" description="Basic and acidic residues" evidence="1">
    <location>
        <begin position="65"/>
        <end position="74"/>
    </location>
</feature>
<protein>
    <submittedName>
        <fullName evidence="2">Uncharacterized protein</fullName>
    </submittedName>
</protein>